<accession>A0AAP2AAU1</accession>
<evidence type="ECO:0000313" key="2">
    <source>
        <dbReference type="Proteomes" id="UP000653275"/>
    </source>
</evidence>
<reference evidence="1" key="1">
    <citation type="submission" date="2020-12" db="EMBL/GenBank/DDBJ databases">
        <title>Draft genome sequence of Enterobacter spp., Lelliottia spp. and Serratia spp. isolated from drinking water reservoirs and lakes.</title>
        <authorList>
            <person name="Reitter C."/>
            <person name="Neuhaus K."/>
            <person name="Huegler M."/>
        </authorList>
    </citation>
    <scope>NUCLEOTIDE SEQUENCE</scope>
    <source>
        <strain evidence="1">TZW15</strain>
    </source>
</reference>
<dbReference type="AlphaFoldDB" id="A0AAP2AAU1"/>
<evidence type="ECO:0000313" key="1">
    <source>
        <dbReference type="EMBL" id="MBL5933713.1"/>
    </source>
</evidence>
<protein>
    <submittedName>
        <fullName evidence="1">Uncharacterized protein</fullName>
    </submittedName>
</protein>
<comment type="caution">
    <text evidence="1">The sequence shown here is derived from an EMBL/GenBank/DDBJ whole genome shotgun (WGS) entry which is preliminary data.</text>
</comment>
<dbReference type="EMBL" id="JAENMS010000002">
    <property type="protein sequence ID" value="MBL5933713.1"/>
    <property type="molecule type" value="Genomic_DNA"/>
</dbReference>
<dbReference type="Proteomes" id="UP000653275">
    <property type="component" value="Unassembled WGS sequence"/>
</dbReference>
<dbReference type="RefSeq" id="WP_131486622.1">
    <property type="nucleotide sequence ID" value="NZ_JAENMR010000002.1"/>
</dbReference>
<name>A0AAP2AAU1_LELAM</name>
<gene>
    <name evidence="1" type="ORF">I7V27_04445</name>
</gene>
<organism evidence="1 2">
    <name type="scientific">Lelliottia amnigena</name>
    <name type="common">Enterobacter amnigenus</name>
    <dbReference type="NCBI Taxonomy" id="61646"/>
    <lineage>
        <taxon>Bacteria</taxon>
        <taxon>Pseudomonadati</taxon>
        <taxon>Pseudomonadota</taxon>
        <taxon>Gammaproteobacteria</taxon>
        <taxon>Enterobacterales</taxon>
        <taxon>Enterobacteriaceae</taxon>
        <taxon>Lelliottia</taxon>
    </lineage>
</organism>
<proteinExistence type="predicted"/>
<sequence>MAADVATGNAKTTFERAGGEVNIYRHEHFFDAFDLVGCFTFKYFFKIDFKHINHYATMLEKVGRCFSKPNIFGLLLFTDVLIFISET</sequence>